<dbReference type="EMBL" id="RDBF01000052">
    <property type="protein sequence ID" value="RLV53434.1"/>
    <property type="molecule type" value="Genomic_DNA"/>
</dbReference>
<dbReference type="PANTHER" id="PTHR37292:SF2">
    <property type="entry name" value="DUF262 DOMAIN-CONTAINING PROTEIN"/>
    <property type="match status" value="1"/>
</dbReference>
<protein>
    <submittedName>
        <fullName evidence="2">DUF262 domain-containing protein</fullName>
    </submittedName>
</protein>
<evidence type="ECO:0000259" key="1">
    <source>
        <dbReference type="Pfam" id="PF03235"/>
    </source>
</evidence>
<proteinExistence type="predicted"/>
<dbReference type="RefSeq" id="WP_133434233.1">
    <property type="nucleotide sequence ID" value="NZ_RDBF01000052.1"/>
</dbReference>
<dbReference type="OrthoDB" id="9787127at2"/>
<reference evidence="2 3" key="1">
    <citation type="submission" date="2018-10" db="EMBL/GenBank/DDBJ databases">
        <title>Aeromicrobium sp. 9W16Y-2 whole genome shotgun sequence.</title>
        <authorList>
            <person name="Li F."/>
        </authorList>
    </citation>
    <scope>NUCLEOTIDE SEQUENCE [LARGE SCALE GENOMIC DNA]</scope>
    <source>
        <strain evidence="2 3">9W16Y-2</strain>
    </source>
</reference>
<dbReference type="Proteomes" id="UP000282515">
    <property type="component" value="Unassembled WGS sequence"/>
</dbReference>
<dbReference type="PANTHER" id="PTHR37292">
    <property type="entry name" value="VNG6097C"/>
    <property type="match status" value="1"/>
</dbReference>
<evidence type="ECO:0000313" key="3">
    <source>
        <dbReference type="Proteomes" id="UP000282515"/>
    </source>
</evidence>
<keyword evidence="3" id="KW-1185">Reference proteome</keyword>
<evidence type="ECO:0000313" key="2">
    <source>
        <dbReference type="EMBL" id="RLV53434.1"/>
    </source>
</evidence>
<name>A0A3L8PE87_9ACTN</name>
<dbReference type="AlphaFoldDB" id="A0A3L8PE87"/>
<organism evidence="2 3">
    <name type="scientific">Aeromicrobium phragmitis</name>
    <dbReference type="NCBI Taxonomy" id="2478914"/>
    <lineage>
        <taxon>Bacteria</taxon>
        <taxon>Bacillati</taxon>
        <taxon>Actinomycetota</taxon>
        <taxon>Actinomycetes</taxon>
        <taxon>Propionibacteriales</taxon>
        <taxon>Nocardioidaceae</taxon>
        <taxon>Aeromicrobium</taxon>
    </lineage>
</organism>
<dbReference type="Pfam" id="PF03235">
    <property type="entry name" value="GmrSD_N"/>
    <property type="match status" value="1"/>
</dbReference>
<comment type="caution">
    <text evidence="2">The sequence shown here is derived from an EMBL/GenBank/DDBJ whole genome shotgun (WGS) entry which is preliminary data.</text>
</comment>
<accession>A0A3L8PE87</accession>
<sequence>MGFLTPMYELGEYLTWTRSGEIQLPDFQRGYKWEDERIRQLLVTVLRGHPLGAVMLLKTGNTQVRFKPRPIEGVELAPGTEAKFLLLDGQQRLTSLTQAPSGDGAVATKDSRG</sequence>
<feature type="non-terminal residue" evidence="2">
    <location>
        <position position="113"/>
    </location>
</feature>
<gene>
    <name evidence="2" type="ORF">D9V41_16200</name>
</gene>
<dbReference type="InterPro" id="IPR004919">
    <property type="entry name" value="GmrSD_N"/>
</dbReference>
<feature type="domain" description="GmrSD restriction endonucleases N-terminal" evidence="1">
    <location>
        <begin position="18"/>
        <end position="99"/>
    </location>
</feature>